<evidence type="ECO:0000313" key="2">
    <source>
        <dbReference type="Proteomes" id="UP001604335"/>
    </source>
</evidence>
<sequence length="239" mass="26689">MDFYTEQLARKRSWTPTCGEKMNTVPGADQVLGRALALRILELEVAEWLDDALGKTTLPATAVECLRSNILDEERHDKVLGMAAQIYQLTTDRDEETAKQIHQQWINHPDHPLVKAFVLENSVFFVILPLLRMFGGVGLGIISGDISGDESVHAAVHRQIAHDLGLTYSSSLDRLRRDTVGWLVDGLRIPEAGRSGKPQRWLDASDSLLYQGASDLVETRRAIQPAFFEIANDALPSYR</sequence>
<comment type="caution">
    <text evidence="1">The sequence shown here is derived from an EMBL/GenBank/DDBJ whole genome shotgun (WGS) entry which is preliminary data.</text>
</comment>
<accession>A0ABW7CFJ2</accession>
<protein>
    <recommendedName>
        <fullName evidence="3">Ferritin-like domain-containing protein</fullName>
    </recommendedName>
</protein>
<dbReference type="EMBL" id="JAZAQF010000083">
    <property type="protein sequence ID" value="MFG3818838.1"/>
    <property type="molecule type" value="Genomic_DNA"/>
</dbReference>
<reference evidence="2" key="1">
    <citation type="journal article" date="2024" name="Algal Res.">
        <title>Biochemical, toxicological and genomic investigation of a high-biomass producing Limnothrix strain isolated from Italian shallow drinking water reservoir.</title>
        <authorList>
            <person name="Simonazzi M."/>
            <person name="Shishido T.K."/>
            <person name="Delbaje E."/>
            <person name="Wahlsten M."/>
            <person name="Fewer D.P."/>
            <person name="Sivonen K."/>
            <person name="Pezzolesi L."/>
            <person name="Pistocchi R."/>
        </authorList>
    </citation>
    <scope>NUCLEOTIDE SEQUENCE [LARGE SCALE GENOMIC DNA]</scope>
    <source>
        <strain evidence="2">LRLZ20PSL1</strain>
    </source>
</reference>
<dbReference type="RefSeq" id="WP_190356311.1">
    <property type="nucleotide sequence ID" value="NZ_JAZAQF010000083.1"/>
</dbReference>
<dbReference type="Proteomes" id="UP001604335">
    <property type="component" value="Unassembled WGS sequence"/>
</dbReference>
<evidence type="ECO:0008006" key="3">
    <source>
        <dbReference type="Google" id="ProtNLM"/>
    </source>
</evidence>
<keyword evidence="2" id="KW-1185">Reference proteome</keyword>
<organism evidence="1 2">
    <name type="scientific">Limnothrix redekei LRLZ20PSL1</name>
    <dbReference type="NCBI Taxonomy" id="3112953"/>
    <lineage>
        <taxon>Bacteria</taxon>
        <taxon>Bacillati</taxon>
        <taxon>Cyanobacteriota</taxon>
        <taxon>Cyanophyceae</taxon>
        <taxon>Pseudanabaenales</taxon>
        <taxon>Pseudanabaenaceae</taxon>
        <taxon>Limnothrix</taxon>
    </lineage>
</organism>
<proteinExistence type="predicted"/>
<name>A0ABW7CFJ2_9CYAN</name>
<evidence type="ECO:0000313" key="1">
    <source>
        <dbReference type="EMBL" id="MFG3818838.1"/>
    </source>
</evidence>
<gene>
    <name evidence="1" type="ORF">VPK24_14420</name>
</gene>